<dbReference type="EMBL" id="DVOT01000016">
    <property type="protein sequence ID" value="HIV26480.1"/>
    <property type="molecule type" value="Genomic_DNA"/>
</dbReference>
<reference evidence="2" key="2">
    <citation type="journal article" date="2021" name="PeerJ">
        <title>Extensive microbial diversity within the chicken gut microbiome revealed by metagenomics and culture.</title>
        <authorList>
            <person name="Gilroy R."/>
            <person name="Ravi A."/>
            <person name="Getino M."/>
            <person name="Pursley I."/>
            <person name="Horton D.L."/>
            <person name="Alikhan N.F."/>
            <person name="Baker D."/>
            <person name="Gharbi K."/>
            <person name="Hall N."/>
            <person name="Watson M."/>
            <person name="Adriaenssens E.M."/>
            <person name="Foster-Nyarko E."/>
            <person name="Jarju S."/>
            <person name="Secka A."/>
            <person name="Antonio M."/>
            <person name="Oren A."/>
            <person name="Chaudhuri R.R."/>
            <person name="La Ragione R."/>
            <person name="Hildebrand F."/>
            <person name="Pallen M.J."/>
        </authorList>
    </citation>
    <scope>NUCLEOTIDE SEQUENCE</scope>
    <source>
        <strain evidence="2">CHK183-6373</strain>
    </source>
</reference>
<feature type="transmembrane region" description="Helical" evidence="1">
    <location>
        <begin position="51"/>
        <end position="71"/>
    </location>
</feature>
<accession>A0A9D1P5V9</accession>
<dbReference type="Proteomes" id="UP000886884">
    <property type="component" value="Unassembled WGS sequence"/>
</dbReference>
<keyword evidence="1" id="KW-0472">Membrane</keyword>
<dbReference type="AlphaFoldDB" id="A0A9D1P5V9"/>
<protein>
    <submittedName>
        <fullName evidence="2">Uncharacterized protein</fullName>
    </submittedName>
</protein>
<keyword evidence="1" id="KW-1133">Transmembrane helix</keyword>
<gene>
    <name evidence="2" type="ORF">IAA64_00805</name>
</gene>
<keyword evidence="1" id="KW-0812">Transmembrane</keyword>
<evidence type="ECO:0000256" key="1">
    <source>
        <dbReference type="SAM" id="Phobius"/>
    </source>
</evidence>
<evidence type="ECO:0000313" key="2">
    <source>
        <dbReference type="EMBL" id="HIV26480.1"/>
    </source>
</evidence>
<evidence type="ECO:0000313" key="3">
    <source>
        <dbReference type="Proteomes" id="UP000886884"/>
    </source>
</evidence>
<comment type="caution">
    <text evidence="2">The sequence shown here is derived from an EMBL/GenBank/DDBJ whole genome shotgun (WGS) entry which is preliminary data.</text>
</comment>
<sequence length="85" mass="9109">MLKTMGIILRVLAVILLIGFIVGGVFAGKFVTWFGSGALTGFDQIMSLAVNWIAAAAVWLVGLCVSIITYGQGMILSQFGKQEER</sequence>
<reference evidence="2" key="1">
    <citation type="submission" date="2020-10" db="EMBL/GenBank/DDBJ databases">
        <authorList>
            <person name="Gilroy R."/>
        </authorList>
    </citation>
    <scope>NUCLEOTIDE SEQUENCE</scope>
    <source>
        <strain evidence="2">CHK183-6373</strain>
    </source>
</reference>
<name>A0A9D1P5V9_9FIRM</name>
<proteinExistence type="predicted"/>
<organism evidence="2 3">
    <name type="scientific">Candidatus Ornithocaccomicrobium faecavium</name>
    <dbReference type="NCBI Taxonomy" id="2840890"/>
    <lineage>
        <taxon>Bacteria</taxon>
        <taxon>Bacillati</taxon>
        <taxon>Bacillota</taxon>
        <taxon>Clostridia</taxon>
        <taxon>Candidatus Ornithocaccomicrobium</taxon>
    </lineage>
</organism>